<accession>A0A8B6E2S8</accession>
<dbReference type="Proteomes" id="UP000596742">
    <property type="component" value="Unassembled WGS sequence"/>
</dbReference>
<dbReference type="EMBL" id="UYJE01004526">
    <property type="protein sequence ID" value="VDI28797.1"/>
    <property type="molecule type" value="Genomic_DNA"/>
</dbReference>
<dbReference type="OrthoDB" id="6191202at2759"/>
<organism evidence="1 2">
    <name type="scientific">Mytilus galloprovincialis</name>
    <name type="common">Mediterranean mussel</name>
    <dbReference type="NCBI Taxonomy" id="29158"/>
    <lineage>
        <taxon>Eukaryota</taxon>
        <taxon>Metazoa</taxon>
        <taxon>Spiralia</taxon>
        <taxon>Lophotrochozoa</taxon>
        <taxon>Mollusca</taxon>
        <taxon>Bivalvia</taxon>
        <taxon>Autobranchia</taxon>
        <taxon>Pteriomorphia</taxon>
        <taxon>Mytilida</taxon>
        <taxon>Mytiloidea</taxon>
        <taxon>Mytilidae</taxon>
        <taxon>Mytilinae</taxon>
        <taxon>Mytilus</taxon>
    </lineage>
</organism>
<gene>
    <name evidence="1" type="ORF">MGAL_10B047973</name>
</gene>
<comment type="caution">
    <text evidence="1">The sequence shown here is derived from an EMBL/GenBank/DDBJ whole genome shotgun (WGS) entry which is preliminary data.</text>
</comment>
<evidence type="ECO:0000313" key="1">
    <source>
        <dbReference type="EMBL" id="VDI28797.1"/>
    </source>
</evidence>
<evidence type="ECO:0000313" key="2">
    <source>
        <dbReference type="Proteomes" id="UP000596742"/>
    </source>
</evidence>
<reference evidence="1" key="1">
    <citation type="submission" date="2018-11" db="EMBL/GenBank/DDBJ databases">
        <authorList>
            <person name="Alioto T."/>
            <person name="Alioto T."/>
        </authorList>
    </citation>
    <scope>NUCLEOTIDE SEQUENCE</scope>
</reference>
<name>A0A8B6E2S8_MYTGA</name>
<proteinExistence type="predicted"/>
<dbReference type="AlphaFoldDB" id="A0A8B6E2S8"/>
<protein>
    <submittedName>
        <fullName evidence="1">Uncharacterized protein</fullName>
    </submittedName>
</protein>
<sequence length="238" mass="26851">MTQRQREEYVKQHLNELETPYVLVARDKVATFADINGKTRMVVKTNTSHNPLRFIHRFLTDCYCLLLHFEMSLMGAFCGSSGRPIELQPSRRCKAVQDIDFVVEKMDCVVGKKHYMFDSEEYTTVKILCYNTISPDTYISIIGRRLKTVLITDGQVLCQNFVTPPNTIVVLGKHVCPKSTSTVKSMIQPTTPFKSTSTVKSMIQPTTTFKSTSTVKSMIQPTTTFKSTMAASTTMAAY</sequence>
<keyword evidence="2" id="KW-1185">Reference proteome</keyword>